<dbReference type="KEGG" id="nno:NONO_c62930"/>
<dbReference type="RefSeq" id="WP_038551005.1">
    <property type="nucleotide sequence ID" value="NZ_CP006850.1"/>
</dbReference>
<feature type="region of interest" description="Disordered" evidence="2">
    <location>
        <begin position="767"/>
        <end position="797"/>
    </location>
</feature>
<dbReference type="PATRIC" id="fig|1415166.3.peg.6464"/>
<keyword evidence="5" id="KW-1185">Reference proteome</keyword>
<evidence type="ECO:0000256" key="1">
    <source>
        <dbReference type="SAM" id="Coils"/>
    </source>
</evidence>
<proteinExistence type="predicted"/>
<dbReference type="InterPro" id="IPR057037">
    <property type="entry name" value="TPR_rep_actino"/>
</dbReference>
<feature type="domain" description="TPR repeat" evidence="3">
    <location>
        <begin position="206"/>
        <end position="451"/>
    </location>
</feature>
<evidence type="ECO:0000313" key="5">
    <source>
        <dbReference type="Proteomes" id="UP000019150"/>
    </source>
</evidence>
<protein>
    <recommendedName>
        <fullName evidence="3">TPR repeat domain-containing protein</fullName>
    </recommendedName>
</protein>
<dbReference type="EMBL" id="CP006850">
    <property type="protein sequence ID" value="AHH21063.1"/>
    <property type="molecule type" value="Genomic_DNA"/>
</dbReference>
<reference evidence="4 5" key="1">
    <citation type="journal article" date="2014" name="Appl. Environ. Microbiol.">
        <title>Insights into the Microbial Degradation of Rubber and Gutta-Percha by Analysis of the Complete Genome of Nocardia nova SH22a.</title>
        <authorList>
            <person name="Luo Q."/>
            <person name="Hiessl S."/>
            <person name="Poehlein A."/>
            <person name="Daniel R."/>
            <person name="Steinbuchel A."/>
        </authorList>
    </citation>
    <scope>NUCLEOTIDE SEQUENCE [LARGE SCALE GENOMIC DNA]</scope>
    <source>
        <strain evidence="4">SH22a</strain>
    </source>
</reference>
<accession>W5TQ34</accession>
<dbReference type="STRING" id="1415166.NONO_c62930"/>
<name>W5TQ34_9NOCA</name>
<dbReference type="Pfam" id="PF23275">
    <property type="entry name" value="TPR_23"/>
    <property type="match status" value="1"/>
</dbReference>
<dbReference type="Proteomes" id="UP000019150">
    <property type="component" value="Chromosome"/>
</dbReference>
<organism evidence="4 5">
    <name type="scientific">Nocardia nova SH22a</name>
    <dbReference type="NCBI Taxonomy" id="1415166"/>
    <lineage>
        <taxon>Bacteria</taxon>
        <taxon>Bacillati</taxon>
        <taxon>Actinomycetota</taxon>
        <taxon>Actinomycetes</taxon>
        <taxon>Mycobacteriales</taxon>
        <taxon>Nocardiaceae</taxon>
        <taxon>Nocardia</taxon>
    </lineage>
</organism>
<dbReference type="AlphaFoldDB" id="W5TQ34"/>
<dbReference type="OrthoDB" id="4760328at2"/>
<dbReference type="HOGENOM" id="CLU_357832_0_0_11"/>
<evidence type="ECO:0000259" key="3">
    <source>
        <dbReference type="Pfam" id="PF23275"/>
    </source>
</evidence>
<dbReference type="eggNOG" id="ENOG5030HW6">
    <property type="taxonomic scope" value="Bacteria"/>
</dbReference>
<keyword evidence="1" id="KW-0175">Coiled coil</keyword>
<feature type="coiled-coil region" evidence="1">
    <location>
        <begin position="121"/>
        <end position="148"/>
    </location>
</feature>
<sequence>MAIPPKSQVMGWKTGALGEIAADAAKIRDAIDTDADMMNRTIHGLDWSGAAFEAAADRADREKTQQRAVATAYDDLATALQGAEGDTGWLIEQIQSHVRNNSFPGWTIGEDYVIDTHDVDNPDLQQRADNATASLKSLSQQLGEAIDKWAPKIAEAVGSISGTAPATAEKHTENPADQFTAQQAEADLEAVRNGTADAATLERLRAATDLTPEDKDALANGKGVNLPQFEYLQALSKGMNGMSGEDIANLGSKLGGNGHDQVQSAVADGFRIVSDPQVHAAGLDGAPSNASGGMNQLPDTVQRALTNDPVKSIPFGSHHVNNWDDLRAIDSIMSKGDKTIQGSDINRGMLKQGAEIAAASNPDAYFDVNTKNAANLADGLLSNASGDHAAIHDAVLADANAPAGSDARAAADRMGVTCDHGGKYFGNQHVVDILKHEWTPDQHGAENLFKWIGEDASQPKGSFANNQAGQTAYGLAGILGDPNNQQILNSPDHPIGEYSPGVTRSLANTMAPYLGNFAGVTDYPGVNILNSAPTDSSGHLLQSPVNDDGLAKMFSVLDSDPQAARTINSAGMQWHDAIAYASGADTDQAPALLTNAESLQKAMQTGISSEISAHAAQRSYQASQEYADRGVFADGVTSVVQTAASITMGPESGPVVGGIAATVDSYIKADVIPNPADPAHPLADDKVSSQLKAINDAIANDPIRSQYLQVQSYVQQHPESAHYFDQPDGGNLAEDWRNVASGNGLNSWRNAYNRFAFDMNANHHGNIFPEADPSNNGPILESEVAPRGRQRPPGAGK</sequence>
<evidence type="ECO:0000256" key="2">
    <source>
        <dbReference type="SAM" id="MobiDB-lite"/>
    </source>
</evidence>
<evidence type="ECO:0000313" key="4">
    <source>
        <dbReference type="EMBL" id="AHH21063.1"/>
    </source>
</evidence>
<gene>
    <name evidence="4" type="ORF">NONO_c62930</name>
</gene>